<comment type="caution">
    <text evidence="2">The sequence shown here is derived from an EMBL/GenBank/DDBJ whole genome shotgun (WGS) entry which is preliminary data.</text>
</comment>
<feature type="domain" description="DUF4145" evidence="1">
    <location>
        <begin position="126"/>
        <end position="201"/>
    </location>
</feature>
<name>A0ABW0J4I0_9BURK</name>
<protein>
    <submittedName>
        <fullName evidence="2">DUF4145 domain-containing protein</fullName>
    </submittedName>
</protein>
<reference evidence="3" key="1">
    <citation type="journal article" date="2019" name="Int. J. Syst. Evol. Microbiol.">
        <title>The Global Catalogue of Microorganisms (GCM) 10K type strain sequencing project: providing services to taxonomists for standard genome sequencing and annotation.</title>
        <authorList>
            <consortium name="The Broad Institute Genomics Platform"/>
            <consortium name="The Broad Institute Genome Sequencing Center for Infectious Disease"/>
            <person name="Wu L."/>
            <person name="Ma J."/>
        </authorList>
    </citation>
    <scope>NUCLEOTIDE SEQUENCE [LARGE SCALE GENOMIC DNA]</scope>
    <source>
        <strain evidence="3">CCUG 56042</strain>
    </source>
</reference>
<dbReference type="EMBL" id="JBHSMP010000007">
    <property type="protein sequence ID" value="MFC5427951.1"/>
    <property type="molecule type" value="Genomic_DNA"/>
</dbReference>
<evidence type="ECO:0000259" key="1">
    <source>
        <dbReference type="Pfam" id="PF13643"/>
    </source>
</evidence>
<accession>A0ABW0J4I0</accession>
<evidence type="ECO:0000313" key="2">
    <source>
        <dbReference type="EMBL" id="MFC5427951.1"/>
    </source>
</evidence>
<sequence length="254" mass="27953">MEIFKAVCPRCDGERNCGVHGALDEPWEWTDGRNATSGQVDHRLLKCLGCETVFYWRGSWDSEDWDVRVGVDGAQGYYHPITVTTYPMPEKTASRPDWIWDLSSIDPQLATILTQTYDAKEAGALILAAVGLRTALDRTTEFLKIDPGLSLEKKVDGLRHRGFVGETEANVLATVANAGNAAAHRGWSPDETEFRKLLEALEHFIKRTVVSGKSVLEIAARIPPRHPRQGKSLQIGVVDDGSIKGVAVGKADDE</sequence>
<dbReference type="InterPro" id="IPR025285">
    <property type="entry name" value="DUF4145"/>
</dbReference>
<organism evidence="2 3">
    <name type="scientific">Paraburkholderia denitrificans</name>
    <dbReference type="NCBI Taxonomy" id="694025"/>
    <lineage>
        <taxon>Bacteria</taxon>
        <taxon>Pseudomonadati</taxon>
        <taxon>Pseudomonadota</taxon>
        <taxon>Betaproteobacteria</taxon>
        <taxon>Burkholderiales</taxon>
        <taxon>Burkholderiaceae</taxon>
        <taxon>Paraburkholderia</taxon>
    </lineage>
</organism>
<dbReference type="Pfam" id="PF13643">
    <property type="entry name" value="DUF4145"/>
    <property type="match status" value="1"/>
</dbReference>
<dbReference type="RefSeq" id="WP_377709593.1">
    <property type="nucleotide sequence ID" value="NZ_JBHSMP010000007.1"/>
</dbReference>
<dbReference type="Proteomes" id="UP001596103">
    <property type="component" value="Unassembled WGS sequence"/>
</dbReference>
<proteinExistence type="predicted"/>
<keyword evidence="3" id="KW-1185">Reference proteome</keyword>
<evidence type="ECO:0000313" key="3">
    <source>
        <dbReference type="Proteomes" id="UP001596103"/>
    </source>
</evidence>
<gene>
    <name evidence="2" type="ORF">ACFPTO_03875</name>
</gene>